<keyword evidence="1" id="KW-0805">Transcription regulation</keyword>
<dbReference type="Proteomes" id="UP000734511">
    <property type="component" value="Unassembled WGS sequence"/>
</dbReference>
<keyword evidence="3" id="KW-0804">Transcription</keyword>
<keyword evidence="2" id="KW-0238">DNA-binding</keyword>
<dbReference type="SUPFAM" id="SSF48008">
    <property type="entry name" value="GntR ligand-binding domain-like"/>
    <property type="match status" value="1"/>
</dbReference>
<evidence type="ECO:0000313" key="7">
    <source>
        <dbReference type="Proteomes" id="UP000734511"/>
    </source>
</evidence>
<dbReference type="PANTHER" id="PTHR43537">
    <property type="entry name" value="TRANSCRIPTIONAL REGULATOR, GNTR FAMILY"/>
    <property type="match status" value="1"/>
</dbReference>
<dbReference type="Pfam" id="PF00392">
    <property type="entry name" value="GntR"/>
    <property type="match status" value="1"/>
</dbReference>
<dbReference type="PROSITE" id="PS50949">
    <property type="entry name" value="HTH_GNTR"/>
    <property type="match status" value="1"/>
</dbReference>
<protein>
    <submittedName>
        <fullName evidence="6">GntR family transcriptional regulator</fullName>
    </submittedName>
</protein>
<dbReference type="SMART" id="SM00895">
    <property type="entry name" value="FCD"/>
    <property type="match status" value="1"/>
</dbReference>
<dbReference type="CDD" id="cd07377">
    <property type="entry name" value="WHTH_GntR"/>
    <property type="match status" value="1"/>
</dbReference>
<organism evidence="6 7">
    <name type="scientific">Actinacidiphila epipremni</name>
    <dbReference type="NCBI Taxonomy" id="2053013"/>
    <lineage>
        <taxon>Bacteria</taxon>
        <taxon>Bacillati</taxon>
        <taxon>Actinomycetota</taxon>
        <taxon>Actinomycetes</taxon>
        <taxon>Kitasatosporales</taxon>
        <taxon>Streptomycetaceae</taxon>
        <taxon>Actinacidiphila</taxon>
    </lineage>
</organism>
<feature type="region of interest" description="Disordered" evidence="4">
    <location>
        <begin position="1"/>
        <end position="72"/>
    </location>
</feature>
<evidence type="ECO:0000256" key="2">
    <source>
        <dbReference type="ARBA" id="ARBA00023125"/>
    </source>
</evidence>
<evidence type="ECO:0000259" key="5">
    <source>
        <dbReference type="PROSITE" id="PS50949"/>
    </source>
</evidence>
<evidence type="ECO:0000256" key="3">
    <source>
        <dbReference type="ARBA" id="ARBA00023163"/>
    </source>
</evidence>
<evidence type="ECO:0000256" key="4">
    <source>
        <dbReference type="SAM" id="MobiDB-lite"/>
    </source>
</evidence>
<dbReference type="InterPro" id="IPR000524">
    <property type="entry name" value="Tscrpt_reg_HTH_GntR"/>
</dbReference>
<dbReference type="InterPro" id="IPR036390">
    <property type="entry name" value="WH_DNA-bd_sf"/>
</dbReference>
<reference evidence="6 7" key="1">
    <citation type="submission" date="2020-03" db="EMBL/GenBank/DDBJ databases">
        <title>WGS of actinomycetes isolated from Thailand.</title>
        <authorList>
            <person name="Thawai C."/>
        </authorList>
    </citation>
    <scope>NUCLEOTIDE SEQUENCE [LARGE SCALE GENOMIC DNA]</scope>
    <source>
        <strain evidence="6 7">PRB2-1</strain>
    </source>
</reference>
<proteinExistence type="predicted"/>
<feature type="domain" description="HTH gntR-type" evidence="5">
    <location>
        <begin position="76"/>
        <end position="143"/>
    </location>
</feature>
<keyword evidence="7" id="KW-1185">Reference proteome</keyword>
<evidence type="ECO:0000313" key="6">
    <source>
        <dbReference type="EMBL" id="NJP45418.1"/>
    </source>
</evidence>
<dbReference type="InterPro" id="IPR036388">
    <property type="entry name" value="WH-like_DNA-bd_sf"/>
</dbReference>
<comment type="caution">
    <text evidence="6">The sequence shown here is derived from an EMBL/GenBank/DDBJ whole genome shotgun (WGS) entry which is preliminary data.</text>
</comment>
<dbReference type="Gene3D" id="1.10.10.10">
    <property type="entry name" value="Winged helix-like DNA-binding domain superfamily/Winged helix DNA-binding domain"/>
    <property type="match status" value="1"/>
</dbReference>
<dbReference type="SMART" id="SM00345">
    <property type="entry name" value="HTH_GNTR"/>
    <property type="match status" value="1"/>
</dbReference>
<dbReference type="InterPro" id="IPR008920">
    <property type="entry name" value="TF_FadR/GntR_C"/>
</dbReference>
<dbReference type="PANTHER" id="PTHR43537:SF45">
    <property type="entry name" value="GNTR FAMILY REGULATORY PROTEIN"/>
    <property type="match status" value="1"/>
</dbReference>
<dbReference type="EMBL" id="JAATEJ010000015">
    <property type="protein sequence ID" value="NJP45418.1"/>
    <property type="molecule type" value="Genomic_DNA"/>
</dbReference>
<dbReference type="Pfam" id="PF07729">
    <property type="entry name" value="FCD"/>
    <property type="match status" value="1"/>
</dbReference>
<name>A0ABX0ZUY1_9ACTN</name>
<dbReference type="SUPFAM" id="SSF46785">
    <property type="entry name" value="Winged helix' DNA-binding domain"/>
    <property type="match status" value="1"/>
</dbReference>
<dbReference type="Gene3D" id="1.20.120.530">
    <property type="entry name" value="GntR ligand-binding domain-like"/>
    <property type="match status" value="1"/>
</dbReference>
<gene>
    <name evidence="6" type="ORF">HCN08_18710</name>
</gene>
<dbReference type="InterPro" id="IPR011711">
    <property type="entry name" value="GntR_C"/>
</dbReference>
<accession>A0ABX0ZUY1</accession>
<evidence type="ECO:0000256" key="1">
    <source>
        <dbReference type="ARBA" id="ARBA00023015"/>
    </source>
</evidence>
<sequence>MLTAVRHPGDTLPGDATPPGSAHRTPQPTPITTPATDSATNPRNEGERVQQPHDLPAPAHGARIPLPAPRRLPERHSVRGQVHGELRAALLAGELPPGSVHSAPALAARYGVSATPVREAMQLLAQEGAVEVLPNRGFRVVPHTPADLAQIAEVRMLVEIPVVLALARTLPAARWAQLHPLADAAEAAARAGDRAGYAEADRAFHRALLRHHGNARLLGVADDLHRRAQWPCPGPRPALTAHAAHHAELLTALAEGTDPEPLLRAHLAACP</sequence>